<dbReference type="Proteomes" id="UP000076925">
    <property type="component" value="Unassembled WGS sequence"/>
</dbReference>
<comment type="caution">
    <text evidence="2">The sequence shown here is derived from an EMBL/GenBank/DDBJ whole genome shotgun (WGS) entry which is preliminary data.</text>
</comment>
<gene>
    <name evidence="2" type="ORF">WA1_03980</name>
</gene>
<name>A0A139X4I7_9CYAN</name>
<evidence type="ECO:0000256" key="1">
    <source>
        <dbReference type="SAM" id="MobiDB-lite"/>
    </source>
</evidence>
<proteinExistence type="predicted"/>
<feature type="region of interest" description="Disordered" evidence="1">
    <location>
        <begin position="529"/>
        <end position="574"/>
    </location>
</feature>
<sequence length="631" mass="71813">MRELIDVNDLPSIFLWDSGYSQHFQQKLTTMPSASSGRYQSRLFNFVHQQSRRWGGQFERTLRQIQVTASWSIEALLHQVYMLIQKTVESSGRQLKAGEQNRVLHLQGNATDSQQPSPQSANNAVARVLEVIPTLQIKDKKTQEHGNRDKSFSRSRYIPIVQYPHPFVLHSSNPDASNSHYVEIPSSLILNPQHIQGVASNLANRNLVLVAADNEILDILTLQQQKKLQNRINEELITCESLQVQLIEPALEETQKLPEIERLLNQLISGKKAHRPTLPQEAIAEDNNTFKYLPIPFQGLVILDETIAKLESNTLVPISRTSSELLQTVQIQLNIFFYGKQQSITSREKVLSTEVGENQTSKILSLIWEAINYFFGKDANKNLEPDLTKKIRGGYTIKNRLRGLNPLIRIGKPRLYGSSFHETKTFQASSNTSPETSQFQKGEIEDPWLTIDELFNNSQQVSEVDKELHLNESFSNTNVPLPETLSYPQNILHYFQSKTSKLKEILGSVNRQKSISGLLQTAKKRRNQKISRGLRIGTNSPSSSQKPSVANSNSQITEVDSQKTKGEATQSYRQTGAVKAKPDWIETSARTLGYVKHPLEFILECLDRAMLWLERIFFKSFLFLKRLLRGK</sequence>
<feature type="compositionally biased region" description="Polar residues" evidence="1">
    <location>
        <begin position="537"/>
        <end position="559"/>
    </location>
</feature>
<organism evidence="2 3">
    <name type="scientific">Scytonema hofmannii PCC 7110</name>
    <dbReference type="NCBI Taxonomy" id="128403"/>
    <lineage>
        <taxon>Bacteria</taxon>
        <taxon>Bacillati</taxon>
        <taxon>Cyanobacteriota</taxon>
        <taxon>Cyanophyceae</taxon>
        <taxon>Nostocales</taxon>
        <taxon>Scytonemataceae</taxon>
        <taxon>Scytonema</taxon>
    </lineage>
</organism>
<protein>
    <submittedName>
        <fullName evidence="2">Uncharacterized protein</fullName>
    </submittedName>
</protein>
<reference evidence="2 3" key="1">
    <citation type="journal article" date="2013" name="Genome Biol. Evol.">
        <title>Genomes of Stigonematalean cyanobacteria (subsection V) and the evolution of oxygenic photosynthesis from prokaryotes to plastids.</title>
        <authorList>
            <person name="Dagan T."/>
            <person name="Roettger M."/>
            <person name="Stucken K."/>
            <person name="Landan G."/>
            <person name="Koch R."/>
            <person name="Major P."/>
            <person name="Gould S.B."/>
            <person name="Goremykin V.V."/>
            <person name="Rippka R."/>
            <person name="Tandeau de Marsac N."/>
            <person name="Gugger M."/>
            <person name="Lockhart P.J."/>
            <person name="Allen J.F."/>
            <person name="Brune I."/>
            <person name="Maus I."/>
            <person name="Puhler A."/>
            <person name="Martin W.F."/>
        </authorList>
    </citation>
    <scope>NUCLEOTIDE SEQUENCE [LARGE SCALE GENOMIC DNA]</scope>
    <source>
        <strain evidence="2 3">PCC 7110</strain>
    </source>
</reference>
<accession>A0A139X4I7</accession>
<evidence type="ECO:0000313" key="3">
    <source>
        <dbReference type="Proteomes" id="UP000076925"/>
    </source>
</evidence>
<evidence type="ECO:0000313" key="2">
    <source>
        <dbReference type="EMBL" id="KYC39598.1"/>
    </source>
</evidence>
<keyword evidence="3" id="KW-1185">Reference proteome</keyword>
<dbReference type="EMBL" id="ANNX02000034">
    <property type="protein sequence ID" value="KYC39598.1"/>
    <property type="molecule type" value="Genomic_DNA"/>
</dbReference>
<dbReference type="AlphaFoldDB" id="A0A139X4I7"/>